<proteinExistence type="predicted"/>
<evidence type="ECO:0000313" key="2">
    <source>
        <dbReference type="Proteomes" id="UP000823634"/>
    </source>
</evidence>
<reference evidence="1" key="1">
    <citation type="submission" date="2020-10" db="EMBL/GenBank/DDBJ databases">
        <authorList>
            <person name="Gilroy R."/>
        </authorList>
    </citation>
    <scope>NUCLEOTIDE SEQUENCE</scope>
    <source>
        <strain evidence="1">17113</strain>
    </source>
</reference>
<gene>
    <name evidence="1" type="ORF">IAC61_01350</name>
</gene>
<sequence length="185" mass="21448">MVTEAKFKHALKEMMAEMPLEDINVTSLCKRCDCHRQTFYYHFQDIYDLIAAIFLNESMRLLDKAKSAKESIKALLNYVKENFAFLRSTYNSAARDLTDDFLFGKINAKLLSLWGKDETLDLKIEGKRSVARRFAHFVADEFGYCFKDPKLTPEKFSRRMSKFADSAVTIILPELFALSKKEEAK</sequence>
<comment type="caution">
    <text evidence="1">The sequence shown here is derived from an EMBL/GenBank/DDBJ whole genome shotgun (WGS) entry which is preliminary data.</text>
</comment>
<accession>A0A9D9DG50</accession>
<organism evidence="1 2">
    <name type="scientific">Candidatus Alloenteromonas pullistercoris</name>
    <dbReference type="NCBI Taxonomy" id="2840785"/>
    <lineage>
        <taxon>Bacteria</taxon>
        <taxon>Bacillati</taxon>
        <taxon>Bacillota</taxon>
        <taxon>Bacillota incertae sedis</taxon>
        <taxon>Candidatus Alloenteromonas</taxon>
    </lineage>
</organism>
<dbReference type="Proteomes" id="UP000823634">
    <property type="component" value="Unassembled WGS sequence"/>
</dbReference>
<name>A0A9D9DG50_9FIRM</name>
<reference evidence="1" key="2">
    <citation type="journal article" date="2021" name="PeerJ">
        <title>Extensive microbial diversity within the chicken gut microbiome revealed by metagenomics and culture.</title>
        <authorList>
            <person name="Gilroy R."/>
            <person name="Ravi A."/>
            <person name="Getino M."/>
            <person name="Pursley I."/>
            <person name="Horton D.L."/>
            <person name="Alikhan N.F."/>
            <person name="Baker D."/>
            <person name="Gharbi K."/>
            <person name="Hall N."/>
            <person name="Watson M."/>
            <person name="Adriaenssens E.M."/>
            <person name="Foster-Nyarko E."/>
            <person name="Jarju S."/>
            <person name="Secka A."/>
            <person name="Antonio M."/>
            <person name="Oren A."/>
            <person name="Chaudhuri R.R."/>
            <person name="La Ragione R."/>
            <person name="Hildebrand F."/>
            <person name="Pallen M.J."/>
        </authorList>
    </citation>
    <scope>NUCLEOTIDE SEQUENCE</scope>
    <source>
        <strain evidence="1">17113</strain>
    </source>
</reference>
<dbReference type="EMBL" id="JADINA010000011">
    <property type="protein sequence ID" value="MBO8425953.1"/>
    <property type="molecule type" value="Genomic_DNA"/>
</dbReference>
<evidence type="ECO:0000313" key="1">
    <source>
        <dbReference type="EMBL" id="MBO8425953.1"/>
    </source>
</evidence>
<evidence type="ECO:0008006" key="3">
    <source>
        <dbReference type="Google" id="ProtNLM"/>
    </source>
</evidence>
<protein>
    <recommendedName>
        <fullName evidence="3">HTH tetR-type domain-containing protein</fullName>
    </recommendedName>
</protein>
<dbReference type="AlphaFoldDB" id="A0A9D9DG50"/>
<dbReference type="Gene3D" id="1.10.357.10">
    <property type="entry name" value="Tetracycline Repressor, domain 2"/>
    <property type="match status" value="1"/>
</dbReference>
<dbReference type="SUPFAM" id="SSF46689">
    <property type="entry name" value="Homeodomain-like"/>
    <property type="match status" value="1"/>
</dbReference>
<dbReference type="InterPro" id="IPR009057">
    <property type="entry name" value="Homeodomain-like_sf"/>
</dbReference>